<gene>
    <name evidence="1" type="ORF">DSO57_1012649</name>
</gene>
<proteinExistence type="predicted"/>
<evidence type="ECO:0000313" key="1">
    <source>
        <dbReference type="EMBL" id="KAJ9058408.1"/>
    </source>
</evidence>
<dbReference type="Proteomes" id="UP001165960">
    <property type="component" value="Unassembled WGS sequence"/>
</dbReference>
<protein>
    <submittedName>
        <fullName evidence="1">Uncharacterized protein</fullName>
    </submittedName>
</protein>
<organism evidence="1 2">
    <name type="scientific">Entomophthora muscae</name>
    <dbReference type="NCBI Taxonomy" id="34485"/>
    <lineage>
        <taxon>Eukaryota</taxon>
        <taxon>Fungi</taxon>
        <taxon>Fungi incertae sedis</taxon>
        <taxon>Zoopagomycota</taxon>
        <taxon>Entomophthoromycotina</taxon>
        <taxon>Entomophthoromycetes</taxon>
        <taxon>Entomophthorales</taxon>
        <taxon>Entomophthoraceae</taxon>
        <taxon>Entomophthora</taxon>
    </lineage>
</organism>
<evidence type="ECO:0000313" key="2">
    <source>
        <dbReference type="Proteomes" id="UP001165960"/>
    </source>
</evidence>
<name>A0ACC2S7Y6_9FUNG</name>
<sequence>MIGLASFYVLNGLTIHPWPPVGCFKLFYGDTLIKMSVSFVCFCEYLCPFVLSRDFAMNSLASSLEFNFNFEVAVSTNFCKFVLLSAMNCTAMLSVCMGSDNCQYFFIVYAIVV</sequence>
<comment type="caution">
    <text evidence="1">The sequence shown here is derived from an EMBL/GenBank/DDBJ whole genome shotgun (WGS) entry which is preliminary data.</text>
</comment>
<keyword evidence="2" id="KW-1185">Reference proteome</keyword>
<accession>A0ACC2S7Y6</accession>
<reference evidence="1" key="1">
    <citation type="submission" date="2022-04" db="EMBL/GenBank/DDBJ databases">
        <title>Genome of the entomopathogenic fungus Entomophthora muscae.</title>
        <authorList>
            <person name="Elya C."/>
            <person name="Lovett B.R."/>
            <person name="Lee E."/>
            <person name="Macias A.M."/>
            <person name="Hajek A.E."/>
            <person name="De Bivort B.L."/>
            <person name="Kasson M.T."/>
            <person name="De Fine Licht H.H."/>
            <person name="Stajich J.E."/>
        </authorList>
    </citation>
    <scope>NUCLEOTIDE SEQUENCE</scope>
    <source>
        <strain evidence="1">Berkeley</strain>
    </source>
</reference>
<dbReference type="EMBL" id="QTSX02005725">
    <property type="protein sequence ID" value="KAJ9058408.1"/>
    <property type="molecule type" value="Genomic_DNA"/>
</dbReference>